<dbReference type="AlphaFoldDB" id="A0A318RNK5"/>
<dbReference type="Proteomes" id="UP000247591">
    <property type="component" value="Unassembled WGS sequence"/>
</dbReference>
<dbReference type="OrthoDB" id="4307358at2"/>
<comment type="cofactor">
    <cofactor evidence="1">
        <name>FAD</name>
        <dbReference type="ChEBI" id="CHEBI:57692"/>
    </cofactor>
</comment>
<evidence type="ECO:0000256" key="1">
    <source>
        <dbReference type="ARBA" id="ARBA00001974"/>
    </source>
</evidence>
<dbReference type="CDD" id="cd06187">
    <property type="entry name" value="O2ase_reductase_like"/>
    <property type="match status" value="1"/>
</dbReference>
<dbReference type="PROSITE" id="PS00197">
    <property type="entry name" value="2FE2S_FER_1"/>
    <property type="match status" value="1"/>
</dbReference>
<dbReference type="InterPro" id="IPR050415">
    <property type="entry name" value="MRET"/>
</dbReference>
<proteinExistence type="predicted"/>
<evidence type="ECO:0000256" key="2">
    <source>
        <dbReference type="ARBA" id="ARBA00022714"/>
    </source>
</evidence>
<evidence type="ECO:0000313" key="6">
    <source>
        <dbReference type="EMBL" id="PYE17972.1"/>
    </source>
</evidence>
<feature type="domain" description="FAD-binding FR-type" evidence="5">
    <location>
        <begin position="102"/>
        <end position="202"/>
    </location>
</feature>
<dbReference type="InterPro" id="IPR012675">
    <property type="entry name" value="Beta-grasp_dom_sf"/>
</dbReference>
<dbReference type="SUPFAM" id="SSF52343">
    <property type="entry name" value="Ferredoxin reductase-like, C-terminal NADP-linked domain"/>
    <property type="match status" value="1"/>
</dbReference>
<keyword evidence="2" id="KW-0001">2Fe-2S</keyword>
<accession>A0A318RNK5</accession>
<dbReference type="GO" id="GO:0051537">
    <property type="term" value="F:2 iron, 2 sulfur cluster binding"/>
    <property type="evidence" value="ECO:0007669"/>
    <property type="project" value="UniProtKB-KW"/>
</dbReference>
<dbReference type="PANTHER" id="PTHR47354">
    <property type="entry name" value="NADH OXIDOREDUCTASE HCR"/>
    <property type="match status" value="1"/>
</dbReference>
<dbReference type="InterPro" id="IPR001041">
    <property type="entry name" value="2Fe-2S_ferredoxin-type"/>
</dbReference>
<dbReference type="InterPro" id="IPR001433">
    <property type="entry name" value="OxRdtase_FAD/NAD-bd"/>
</dbReference>
<dbReference type="Pfam" id="PF00175">
    <property type="entry name" value="NAD_binding_1"/>
    <property type="match status" value="1"/>
</dbReference>
<organism evidence="6 7">
    <name type="scientific">Williamsia limnetica</name>
    <dbReference type="NCBI Taxonomy" id="882452"/>
    <lineage>
        <taxon>Bacteria</taxon>
        <taxon>Bacillati</taxon>
        <taxon>Actinomycetota</taxon>
        <taxon>Actinomycetes</taxon>
        <taxon>Mycobacteriales</taxon>
        <taxon>Nocardiaceae</taxon>
        <taxon>Williamsia</taxon>
    </lineage>
</organism>
<evidence type="ECO:0000313" key="7">
    <source>
        <dbReference type="Proteomes" id="UP000247591"/>
    </source>
</evidence>
<keyword evidence="3" id="KW-0411">Iron-sulfur</keyword>
<dbReference type="InterPro" id="IPR017938">
    <property type="entry name" value="Riboflavin_synthase-like_b-brl"/>
</dbReference>
<keyword evidence="2" id="KW-0408">Iron</keyword>
<protein>
    <submittedName>
        <fullName evidence="6">CDP-4-dehydro-6-deoxyglucose reductase</fullName>
    </submittedName>
</protein>
<evidence type="ECO:0000256" key="3">
    <source>
        <dbReference type="ARBA" id="ARBA00023014"/>
    </source>
</evidence>
<keyword evidence="2" id="KW-0479">Metal-binding</keyword>
<evidence type="ECO:0000259" key="4">
    <source>
        <dbReference type="PROSITE" id="PS51085"/>
    </source>
</evidence>
<dbReference type="PROSITE" id="PS51384">
    <property type="entry name" value="FAD_FR"/>
    <property type="match status" value="1"/>
</dbReference>
<dbReference type="PROSITE" id="PS51085">
    <property type="entry name" value="2FE2S_FER_2"/>
    <property type="match status" value="1"/>
</dbReference>
<dbReference type="CDD" id="cd00207">
    <property type="entry name" value="fer2"/>
    <property type="match status" value="1"/>
</dbReference>
<name>A0A318RNK5_WILLI</name>
<dbReference type="Gene3D" id="2.40.30.10">
    <property type="entry name" value="Translation factors"/>
    <property type="match status" value="1"/>
</dbReference>
<sequence>MSERPFRIDAGDTSVECDPDQKMLDAFLRAGVWIPNSCNQGTCGTCKVRISTGTVDTPPPLDTVLSHTEQEQGFVLSCQSVPTSNLEIDSVTVDSSARHHVLRDISGTVGSIRQVADDTLTVTVMLDEPLEFTAGQYVELSIPGTGATRPYSMANPPGQDGELEFHIRRQPGGAATDGWIFDGMTVGEPVAMTGPWGDFCFTPDDPDLGLILLAGGTGLAPLKSIATAALELDPEREIHVYHGVRFESDLYDVEHWQTLAANHPGVNYTPCLSRGQWSGRTGYVGDAVIADLPSCKGFSAYLCGPPAMVEAGVKALKRRRMSPRRIHREKYTPAIQLSPV</sequence>
<feature type="domain" description="2Fe-2S ferredoxin-type" evidence="4">
    <location>
        <begin position="4"/>
        <end position="94"/>
    </location>
</feature>
<dbReference type="EMBL" id="QJSP01000005">
    <property type="protein sequence ID" value="PYE17972.1"/>
    <property type="molecule type" value="Genomic_DNA"/>
</dbReference>
<dbReference type="InterPro" id="IPR036010">
    <property type="entry name" value="2Fe-2S_ferredoxin-like_sf"/>
</dbReference>
<dbReference type="SUPFAM" id="SSF54292">
    <property type="entry name" value="2Fe-2S ferredoxin-like"/>
    <property type="match status" value="1"/>
</dbReference>
<dbReference type="GO" id="GO:0016491">
    <property type="term" value="F:oxidoreductase activity"/>
    <property type="evidence" value="ECO:0007669"/>
    <property type="project" value="InterPro"/>
</dbReference>
<dbReference type="InterPro" id="IPR008333">
    <property type="entry name" value="Cbr1-like_FAD-bd_dom"/>
</dbReference>
<dbReference type="PANTHER" id="PTHR47354:SF5">
    <property type="entry name" value="PROTEIN RFBI"/>
    <property type="match status" value="1"/>
</dbReference>
<dbReference type="Gene3D" id="3.40.50.80">
    <property type="entry name" value="Nucleotide-binding domain of ferredoxin-NADP reductase (FNR) module"/>
    <property type="match status" value="1"/>
</dbReference>
<dbReference type="InterPro" id="IPR006058">
    <property type="entry name" value="2Fe2S_fd_BS"/>
</dbReference>
<dbReference type="RefSeq" id="WP_110469355.1">
    <property type="nucleotide sequence ID" value="NZ_QJSP01000005.1"/>
</dbReference>
<keyword evidence="7" id="KW-1185">Reference proteome</keyword>
<dbReference type="Gene3D" id="3.10.20.30">
    <property type="match status" value="1"/>
</dbReference>
<dbReference type="Pfam" id="PF00970">
    <property type="entry name" value="FAD_binding_6"/>
    <property type="match status" value="1"/>
</dbReference>
<evidence type="ECO:0000259" key="5">
    <source>
        <dbReference type="PROSITE" id="PS51384"/>
    </source>
</evidence>
<dbReference type="InterPro" id="IPR039261">
    <property type="entry name" value="FNR_nucleotide-bd"/>
</dbReference>
<dbReference type="SUPFAM" id="SSF63380">
    <property type="entry name" value="Riboflavin synthase domain-like"/>
    <property type="match status" value="1"/>
</dbReference>
<dbReference type="Pfam" id="PF00111">
    <property type="entry name" value="Fer2"/>
    <property type="match status" value="1"/>
</dbReference>
<dbReference type="InterPro" id="IPR017927">
    <property type="entry name" value="FAD-bd_FR_type"/>
</dbReference>
<gene>
    <name evidence="6" type="ORF">DFR67_105117</name>
</gene>
<reference evidence="6 7" key="1">
    <citation type="submission" date="2018-06" db="EMBL/GenBank/DDBJ databases">
        <title>Genomic Encyclopedia of Type Strains, Phase IV (KMG-IV): sequencing the most valuable type-strain genomes for metagenomic binning, comparative biology and taxonomic classification.</title>
        <authorList>
            <person name="Goeker M."/>
        </authorList>
    </citation>
    <scope>NUCLEOTIDE SEQUENCE [LARGE SCALE GENOMIC DNA]</scope>
    <source>
        <strain evidence="6 7">DSM 45521</strain>
    </source>
</reference>
<dbReference type="PRINTS" id="PR00410">
    <property type="entry name" value="PHEHYDRXLASE"/>
</dbReference>
<comment type="caution">
    <text evidence="6">The sequence shown here is derived from an EMBL/GenBank/DDBJ whole genome shotgun (WGS) entry which is preliminary data.</text>
</comment>